<dbReference type="GO" id="GO:0004519">
    <property type="term" value="F:endonuclease activity"/>
    <property type="evidence" value="ECO:0007669"/>
    <property type="project" value="InterPro"/>
</dbReference>
<comment type="caution">
    <text evidence="3">The sequence shown here is derived from an EMBL/GenBank/DDBJ whole genome shotgun (WGS) entry which is preliminary data.</text>
</comment>
<dbReference type="InterPro" id="IPR046462">
    <property type="entry name" value="TerL_nuclease"/>
</dbReference>
<gene>
    <name evidence="3" type="ORF">DW070_07100</name>
</gene>
<evidence type="ECO:0000313" key="4">
    <source>
        <dbReference type="Proteomes" id="UP000260773"/>
    </source>
</evidence>
<protein>
    <submittedName>
        <fullName evidence="3">Terminase large subunit</fullName>
    </submittedName>
</protein>
<dbReference type="InterPro" id="IPR005021">
    <property type="entry name" value="Terminase_largesu-like"/>
</dbReference>
<name>A0A3E2TQB3_9FIRM</name>
<reference evidence="3 4" key="1">
    <citation type="submission" date="2018-08" db="EMBL/GenBank/DDBJ databases">
        <title>A genome reference for cultivated species of the human gut microbiota.</title>
        <authorList>
            <person name="Zou Y."/>
            <person name="Xue W."/>
            <person name="Luo G."/>
        </authorList>
    </citation>
    <scope>NUCLEOTIDE SEQUENCE [LARGE SCALE GENOMIC DNA]</scope>
    <source>
        <strain evidence="3 4">AF45-17</strain>
    </source>
</reference>
<dbReference type="Gene3D" id="3.40.50.300">
    <property type="entry name" value="P-loop containing nucleotide triphosphate hydrolases"/>
    <property type="match status" value="1"/>
</dbReference>
<dbReference type="Pfam" id="PF03354">
    <property type="entry name" value="TerL_ATPase"/>
    <property type="match status" value="1"/>
</dbReference>
<dbReference type="AlphaFoldDB" id="A0A3E2TQB3"/>
<dbReference type="InterPro" id="IPR027417">
    <property type="entry name" value="P-loop_NTPase"/>
</dbReference>
<dbReference type="InterPro" id="IPR046461">
    <property type="entry name" value="TerL_ATPase"/>
</dbReference>
<sequence length="539" mass="62745">MINKELLLAAWLEKLQKKWDTEEYYYDVEEAKKVFKFVSKLTNDRGASRNFDLLEFQFEIITEILCVKRRSDGKRKHREAHINIPRKNGKSFLAAIIVVYLFFCQRHIFGALFILTANTTKQAGELYGTVEHFIKANKTLRRYCKITSSTKTIIRKDNGNKLMVLSSDADNADSFNDYVAVLDEIHQAKNDEMYGKLRTGQGAWDEPLIMTITTASSGEDPANPEMQLYTMAKKIEAGEVNDPSFYYRIYEADKDCNVEDETQWYKSNPALGVFRKLEDLANYAKRIRLMPLQENMFRRMFLNQHVALDHEKGAINMDLWDLCTKKVDTKDLEGWKCWGGLDLSSKNDITGFVLVFYEETTGRFIVVPYLYTPKETVAYRQHKDNNPYEYWIKKGDLIALDGKYVNFERFLDHAVELDEKYRIEQIGFDQWGSTTIINRLEDRWDVIPIGQGTKTMTQVINDFENLLVDERLVIAENECFRFMAKNCIAVYDEMLGVKYSKKKSKFKIDGVIAMLMGLLLCIEENGIEHYNPVEYLDAM</sequence>
<evidence type="ECO:0000313" key="3">
    <source>
        <dbReference type="EMBL" id="RGB80139.1"/>
    </source>
</evidence>
<dbReference type="Proteomes" id="UP000260773">
    <property type="component" value="Unassembled WGS sequence"/>
</dbReference>
<dbReference type="PANTHER" id="PTHR41287">
    <property type="match status" value="1"/>
</dbReference>
<dbReference type="Pfam" id="PF20441">
    <property type="entry name" value="TerL_nuclease"/>
    <property type="match status" value="1"/>
</dbReference>
<evidence type="ECO:0000259" key="1">
    <source>
        <dbReference type="Pfam" id="PF03354"/>
    </source>
</evidence>
<organism evidence="3 4">
    <name type="scientific">Coprococcus catus</name>
    <dbReference type="NCBI Taxonomy" id="116085"/>
    <lineage>
        <taxon>Bacteria</taxon>
        <taxon>Bacillati</taxon>
        <taxon>Bacillota</taxon>
        <taxon>Clostridia</taxon>
        <taxon>Lachnospirales</taxon>
        <taxon>Lachnospiraceae</taxon>
        <taxon>Coprococcus</taxon>
    </lineage>
</organism>
<feature type="domain" description="Terminase large subunit-like ATPase" evidence="1">
    <location>
        <begin position="56"/>
        <end position="217"/>
    </location>
</feature>
<accession>A0A3E2TQB3</accession>
<evidence type="ECO:0000259" key="2">
    <source>
        <dbReference type="Pfam" id="PF20441"/>
    </source>
</evidence>
<feature type="domain" description="Terminase large subunit-like endonuclease" evidence="2">
    <location>
        <begin position="239"/>
        <end position="518"/>
    </location>
</feature>
<dbReference type="EMBL" id="QVEP01000013">
    <property type="protein sequence ID" value="RGB80139.1"/>
    <property type="molecule type" value="Genomic_DNA"/>
</dbReference>
<proteinExistence type="predicted"/>
<dbReference type="PANTHER" id="PTHR41287:SF1">
    <property type="entry name" value="PROTEIN YMFN"/>
    <property type="match status" value="1"/>
</dbReference>
<dbReference type="Gene3D" id="3.30.420.240">
    <property type="match status" value="1"/>
</dbReference>